<proteinExistence type="predicted"/>
<comment type="caution">
    <text evidence="2">The sequence shown here is derived from an EMBL/GenBank/DDBJ whole genome shotgun (WGS) entry which is preliminary data.</text>
</comment>
<reference evidence="2" key="1">
    <citation type="submission" date="2021-02" db="EMBL/GenBank/DDBJ databases">
        <authorList>
            <person name="Nowell W R."/>
        </authorList>
    </citation>
    <scope>NUCLEOTIDE SEQUENCE</scope>
</reference>
<dbReference type="AlphaFoldDB" id="A0A820JL96"/>
<feature type="domain" description="Polyketide synthase dehydratase" evidence="1">
    <location>
        <begin position="7"/>
        <end position="81"/>
    </location>
</feature>
<dbReference type="Pfam" id="PF14765">
    <property type="entry name" value="PS-DH"/>
    <property type="match status" value="1"/>
</dbReference>
<dbReference type="Proteomes" id="UP000663881">
    <property type="component" value="Unassembled WGS sequence"/>
</dbReference>
<sequence length="228" mass="25524">MQSLHGTTSSVVAQLTNDLSTINDLSSYRLFHPTLMDACLHPLLTLLPGFDTTFIPVSAQKIINKGKVNLSYSNLEVRGKYHDNINGLGQEGTYTCDLLILPIDSKTEEPMFIFEGVTLQQIPGAQSSRWALEKSIFDKLNNTVDLPNVDHRKHVHSLVKDYCMKQVWSDLPIVTSVADLFPSPEKILNGKLDTVSNQDLVESIEPFNELAAYYAQLSIKRARFESGR</sequence>
<gene>
    <name evidence="2" type="ORF">OKA104_LOCUS47380</name>
</gene>
<organism evidence="2 3">
    <name type="scientific">Adineta steineri</name>
    <dbReference type="NCBI Taxonomy" id="433720"/>
    <lineage>
        <taxon>Eukaryota</taxon>
        <taxon>Metazoa</taxon>
        <taxon>Spiralia</taxon>
        <taxon>Gnathifera</taxon>
        <taxon>Rotifera</taxon>
        <taxon>Eurotatoria</taxon>
        <taxon>Bdelloidea</taxon>
        <taxon>Adinetida</taxon>
        <taxon>Adinetidae</taxon>
        <taxon>Adineta</taxon>
    </lineage>
</organism>
<dbReference type="Gene3D" id="3.10.129.110">
    <property type="entry name" value="Polyketide synthase dehydratase"/>
    <property type="match status" value="1"/>
</dbReference>
<dbReference type="EMBL" id="CAJOAY010018693">
    <property type="protein sequence ID" value="CAF4323548.1"/>
    <property type="molecule type" value="Genomic_DNA"/>
</dbReference>
<evidence type="ECO:0000313" key="2">
    <source>
        <dbReference type="EMBL" id="CAF4323548.1"/>
    </source>
</evidence>
<dbReference type="InterPro" id="IPR049551">
    <property type="entry name" value="PKS_DH_C"/>
</dbReference>
<protein>
    <recommendedName>
        <fullName evidence="1">Polyketide synthase dehydratase domain-containing protein</fullName>
    </recommendedName>
</protein>
<dbReference type="InterPro" id="IPR042104">
    <property type="entry name" value="PKS_dehydratase_sf"/>
</dbReference>
<accession>A0A820JL96</accession>
<evidence type="ECO:0000313" key="3">
    <source>
        <dbReference type="Proteomes" id="UP000663881"/>
    </source>
</evidence>
<evidence type="ECO:0000259" key="1">
    <source>
        <dbReference type="Pfam" id="PF14765"/>
    </source>
</evidence>
<name>A0A820JL96_9BILA</name>